<dbReference type="Gene3D" id="2.60.40.10">
    <property type="entry name" value="Immunoglobulins"/>
    <property type="match status" value="1"/>
</dbReference>
<evidence type="ECO:0000313" key="2">
    <source>
        <dbReference type="EMBL" id="ANX00035.1"/>
    </source>
</evidence>
<dbReference type="AlphaFoldDB" id="A0A1B1YGZ1"/>
<dbReference type="Proteomes" id="UP000092971">
    <property type="component" value="Chromosome"/>
</dbReference>
<sequence>MPDAGIFYSGRAKNVTYATDISTIPLNVPGMYDIKINVDGRVYKSKVNVVDTTAPKGVVKTVDLYEGETVTPEAFFESIIDATEVTVSFKEEPDFNKINSQTVKLVLTDTSGNMSEYEATLRISKLKEVVQVEAGQESLDLDIFLKPNVNAREITLVSGPDSLDKVGKYPVFINIDGKIYESAVEVTDTIPPQGVAEPVTAWVGDAVEPEKFIKEINDATSVTVRYKEEPDFNMEGEQEVSLVLTDEGGNETVLQTRLTTVKDTEPPEIYGDDKATAFIGVPFSYKKLVYAEDNRDGEVPVSVDASQVNLKVEGEYTAIFTATDSSGNTATKEVTISVRQPSVTMEELEKLADEVLARITTEDMTLREKAWAIWKYVNTHIAYTGSSDKSDWMKEAYKGIVKGYGDCFTYYSVSQLLLNRIGAQTLSVERLTKPGEARHYWHMVNLGDGWYHFDATPQIRRFVAFMVTDEELEAYSRTYKDSYYYRYDKSKYPATPEK</sequence>
<protein>
    <submittedName>
        <fullName evidence="2">Transglutaminase</fullName>
    </submittedName>
</protein>
<accession>A0A1B1YGZ1</accession>
<dbReference type="SUPFAM" id="SSF54001">
    <property type="entry name" value="Cysteine proteinases"/>
    <property type="match status" value="1"/>
</dbReference>
<gene>
    <name evidence="2" type="ORF">CSTERTH_08130</name>
</gene>
<dbReference type="EMBL" id="CP014672">
    <property type="protein sequence ID" value="ANX00035.1"/>
    <property type="molecule type" value="Genomic_DNA"/>
</dbReference>
<reference evidence="2 3" key="1">
    <citation type="submission" date="2016-02" db="EMBL/GenBank/DDBJ databases">
        <title>Comparison of Clostridium stercorarium subspecies using comparative genomics and transcriptomics.</title>
        <authorList>
            <person name="Schellenberg J."/>
            <person name="Thallinger G."/>
            <person name="Levin D.B."/>
            <person name="Zhang X."/>
            <person name="Alvare G."/>
            <person name="Fristensky B."/>
            <person name="Sparling R."/>
        </authorList>
    </citation>
    <scope>NUCLEOTIDE SEQUENCE [LARGE SCALE GENOMIC DNA]</scope>
    <source>
        <strain evidence="2 3">DSM 2910</strain>
    </source>
</reference>
<evidence type="ECO:0000313" key="3">
    <source>
        <dbReference type="Proteomes" id="UP000092971"/>
    </source>
</evidence>
<dbReference type="Pfam" id="PF01841">
    <property type="entry name" value="Transglut_core"/>
    <property type="match status" value="1"/>
</dbReference>
<feature type="domain" description="Transglutaminase-like" evidence="1">
    <location>
        <begin position="356"/>
        <end position="455"/>
    </location>
</feature>
<name>A0A1B1YGZ1_THEST</name>
<dbReference type="InterPro" id="IPR038765">
    <property type="entry name" value="Papain-like_cys_pep_sf"/>
</dbReference>
<dbReference type="InterPro" id="IPR013783">
    <property type="entry name" value="Ig-like_fold"/>
</dbReference>
<dbReference type="OrthoDB" id="2024758at2"/>
<organism evidence="2 3">
    <name type="scientific">Thermoclostridium stercorarium subsp. thermolacticum DSM 2910</name>
    <dbReference type="NCBI Taxonomy" id="1121336"/>
    <lineage>
        <taxon>Bacteria</taxon>
        <taxon>Bacillati</taxon>
        <taxon>Bacillota</taxon>
        <taxon>Clostridia</taxon>
        <taxon>Eubacteriales</taxon>
        <taxon>Oscillospiraceae</taxon>
        <taxon>Thermoclostridium</taxon>
    </lineage>
</organism>
<dbReference type="InterPro" id="IPR002931">
    <property type="entry name" value="Transglutaminase-like"/>
</dbReference>
<proteinExistence type="predicted"/>
<evidence type="ECO:0000259" key="1">
    <source>
        <dbReference type="Pfam" id="PF01841"/>
    </source>
</evidence>